<sequence>MGIAHFSSRLDSYPHYLVQLAQPEPARPDFFSLTSLASLGTNKRTKILARYTVPMPAERNARARGQHLGQWRAPVRPGLSSPVRELLLGLISVISLALTVLALRFVYKGIRHVVVWLGQVVGFLFTLAIRMGLVLTSPGIFLYRKLTLVGTFWSGCNVKPTGPGVTETQPRTTTRSTTVMSSTTVTTSLVGTVTTTETSIISRLVPSITTISTTITITEQCSCPTHTPPAALLPTSSEINLSSSLFWSIYIPLVVVVIAIVGSHIYFHRAQLLEHKRLHKEIKSIKADKGKAVEVQNTKAEVVAVEKIKWYRAPPARG</sequence>
<feature type="transmembrane region" description="Helical" evidence="1">
    <location>
        <begin position="245"/>
        <end position="267"/>
    </location>
</feature>
<dbReference type="OrthoDB" id="10485003at2759"/>
<name>A0A3N4M1L6_9PEZI</name>
<keyword evidence="1" id="KW-0472">Membrane</keyword>
<keyword evidence="3" id="KW-1185">Reference proteome</keyword>
<organism evidence="2 3">
    <name type="scientific">Terfezia boudieri ATCC MYA-4762</name>
    <dbReference type="NCBI Taxonomy" id="1051890"/>
    <lineage>
        <taxon>Eukaryota</taxon>
        <taxon>Fungi</taxon>
        <taxon>Dikarya</taxon>
        <taxon>Ascomycota</taxon>
        <taxon>Pezizomycotina</taxon>
        <taxon>Pezizomycetes</taxon>
        <taxon>Pezizales</taxon>
        <taxon>Pezizaceae</taxon>
        <taxon>Terfezia</taxon>
    </lineage>
</organism>
<dbReference type="InParanoid" id="A0A3N4M1L6"/>
<keyword evidence="1" id="KW-1133">Transmembrane helix</keyword>
<dbReference type="AlphaFoldDB" id="A0A3N4M1L6"/>
<reference evidence="2 3" key="1">
    <citation type="journal article" date="2018" name="Nat. Ecol. Evol.">
        <title>Pezizomycetes genomes reveal the molecular basis of ectomycorrhizal truffle lifestyle.</title>
        <authorList>
            <person name="Murat C."/>
            <person name="Payen T."/>
            <person name="Noel B."/>
            <person name="Kuo A."/>
            <person name="Morin E."/>
            <person name="Chen J."/>
            <person name="Kohler A."/>
            <person name="Krizsan K."/>
            <person name="Balestrini R."/>
            <person name="Da Silva C."/>
            <person name="Montanini B."/>
            <person name="Hainaut M."/>
            <person name="Levati E."/>
            <person name="Barry K.W."/>
            <person name="Belfiori B."/>
            <person name="Cichocki N."/>
            <person name="Clum A."/>
            <person name="Dockter R.B."/>
            <person name="Fauchery L."/>
            <person name="Guy J."/>
            <person name="Iotti M."/>
            <person name="Le Tacon F."/>
            <person name="Lindquist E.A."/>
            <person name="Lipzen A."/>
            <person name="Malagnac F."/>
            <person name="Mello A."/>
            <person name="Molinier V."/>
            <person name="Miyauchi S."/>
            <person name="Poulain J."/>
            <person name="Riccioni C."/>
            <person name="Rubini A."/>
            <person name="Sitrit Y."/>
            <person name="Splivallo R."/>
            <person name="Traeger S."/>
            <person name="Wang M."/>
            <person name="Zifcakova L."/>
            <person name="Wipf D."/>
            <person name="Zambonelli A."/>
            <person name="Paolocci F."/>
            <person name="Nowrousian M."/>
            <person name="Ottonello S."/>
            <person name="Baldrian P."/>
            <person name="Spatafora J.W."/>
            <person name="Henrissat B."/>
            <person name="Nagy L.G."/>
            <person name="Aury J.M."/>
            <person name="Wincker P."/>
            <person name="Grigoriev I.V."/>
            <person name="Bonfante P."/>
            <person name="Martin F.M."/>
        </authorList>
    </citation>
    <scope>NUCLEOTIDE SEQUENCE [LARGE SCALE GENOMIC DNA]</scope>
    <source>
        <strain evidence="2 3">ATCC MYA-4762</strain>
    </source>
</reference>
<feature type="transmembrane region" description="Helical" evidence="1">
    <location>
        <begin position="86"/>
        <end position="107"/>
    </location>
</feature>
<evidence type="ECO:0000313" key="2">
    <source>
        <dbReference type="EMBL" id="RPB28927.1"/>
    </source>
</evidence>
<accession>A0A3N4M1L6</accession>
<evidence type="ECO:0000256" key="1">
    <source>
        <dbReference type="SAM" id="Phobius"/>
    </source>
</evidence>
<evidence type="ECO:0000313" key="3">
    <source>
        <dbReference type="Proteomes" id="UP000267821"/>
    </source>
</evidence>
<keyword evidence="1" id="KW-0812">Transmembrane</keyword>
<proteinExistence type="predicted"/>
<gene>
    <name evidence="2" type="ORF">L211DRAFT_248218</name>
</gene>
<dbReference type="EMBL" id="ML121528">
    <property type="protein sequence ID" value="RPB28927.1"/>
    <property type="molecule type" value="Genomic_DNA"/>
</dbReference>
<protein>
    <submittedName>
        <fullName evidence="2">Uncharacterized protein</fullName>
    </submittedName>
</protein>
<dbReference type="Proteomes" id="UP000267821">
    <property type="component" value="Unassembled WGS sequence"/>
</dbReference>
<feature type="transmembrane region" description="Helical" evidence="1">
    <location>
        <begin position="114"/>
        <end position="143"/>
    </location>
</feature>